<evidence type="ECO:0000256" key="2">
    <source>
        <dbReference type="ARBA" id="ARBA00010966"/>
    </source>
</evidence>
<organism evidence="8 9">
    <name type="scientific">Dictyostelium firmibasis</name>
    <dbReference type="NCBI Taxonomy" id="79012"/>
    <lineage>
        <taxon>Eukaryota</taxon>
        <taxon>Amoebozoa</taxon>
        <taxon>Evosea</taxon>
        <taxon>Eumycetozoa</taxon>
        <taxon>Dictyostelia</taxon>
        <taxon>Dictyosteliales</taxon>
        <taxon>Dictyosteliaceae</taxon>
        <taxon>Dictyostelium</taxon>
    </lineage>
</organism>
<feature type="domain" description="G-patch" evidence="7">
    <location>
        <begin position="214"/>
        <end position="261"/>
    </location>
</feature>
<dbReference type="Gene3D" id="2.30.30.30">
    <property type="match status" value="1"/>
</dbReference>
<dbReference type="PANTHER" id="PTHR15818:SF2">
    <property type="entry name" value="G-PATCH DOMAIN AND KOW MOTIFS-CONTAINING PROTEIN"/>
    <property type="match status" value="1"/>
</dbReference>
<comment type="subcellular location">
    <subcellularLocation>
        <location evidence="1">Nucleus</location>
    </subcellularLocation>
</comment>
<dbReference type="Gene3D" id="2.30.30.140">
    <property type="match status" value="1"/>
</dbReference>
<dbReference type="SMART" id="SM00443">
    <property type="entry name" value="G_patch"/>
    <property type="match status" value="1"/>
</dbReference>
<protein>
    <recommendedName>
        <fullName evidence="7">G-patch domain-containing protein</fullName>
    </recommendedName>
</protein>
<evidence type="ECO:0000256" key="3">
    <source>
        <dbReference type="ARBA" id="ARBA00022737"/>
    </source>
</evidence>
<evidence type="ECO:0000256" key="4">
    <source>
        <dbReference type="ARBA" id="ARBA00023242"/>
    </source>
</evidence>
<gene>
    <name evidence="8" type="ORF">RB653_009148</name>
</gene>
<dbReference type="InterPro" id="IPR045166">
    <property type="entry name" value="Spp2-like"/>
</dbReference>
<evidence type="ECO:0000313" key="8">
    <source>
        <dbReference type="EMBL" id="KAK5579465.1"/>
    </source>
</evidence>
<dbReference type="GO" id="GO:0005681">
    <property type="term" value="C:spliceosomal complex"/>
    <property type="evidence" value="ECO:0007669"/>
    <property type="project" value="TreeGrafter"/>
</dbReference>
<dbReference type="AlphaFoldDB" id="A0AAN7U5S1"/>
<comment type="similarity">
    <text evidence="2">Belongs to the MOS2 family.</text>
</comment>
<dbReference type="InterPro" id="IPR026822">
    <property type="entry name" value="Spp2/MOS2_G-patch"/>
</dbReference>
<dbReference type="SMART" id="SM00739">
    <property type="entry name" value="KOW"/>
    <property type="match status" value="2"/>
</dbReference>
<dbReference type="PROSITE" id="PS50174">
    <property type="entry name" value="G_PATCH"/>
    <property type="match status" value="1"/>
</dbReference>
<keyword evidence="9" id="KW-1185">Reference proteome</keyword>
<reference evidence="8 9" key="1">
    <citation type="submission" date="2023-11" db="EMBL/GenBank/DDBJ databases">
        <title>Dfirmibasis_genome.</title>
        <authorList>
            <person name="Edelbroek B."/>
            <person name="Kjellin J."/>
            <person name="Jerlstrom-Hultqvist J."/>
            <person name="Soderbom F."/>
        </authorList>
    </citation>
    <scope>NUCLEOTIDE SEQUENCE [LARGE SCALE GENOMIC DNA]</scope>
    <source>
        <strain evidence="8 9">TNS-C-14</strain>
    </source>
</reference>
<evidence type="ECO:0000313" key="9">
    <source>
        <dbReference type="Proteomes" id="UP001344447"/>
    </source>
</evidence>
<dbReference type="CDD" id="cd13153">
    <property type="entry name" value="KOW_GPKOW_B"/>
    <property type="match status" value="1"/>
</dbReference>
<keyword evidence="5" id="KW-0175">Coiled coil</keyword>
<keyword evidence="3" id="KW-0677">Repeat</keyword>
<keyword evidence="4" id="KW-0539">Nucleus</keyword>
<evidence type="ECO:0000256" key="1">
    <source>
        <dbReference type="ARBA" id="ARBA00004123"/>
    </source>
</evidence>
<dbReference type="InterPro" id="IPR014722">
    <property type="entry name" value="Rib_uL2_dom2"/>
</dbReference>
<evidence type="ECO:0000259" key="7">
    <source>
        <dbReference type="PROSITE" id="PS50174"/>
    </source>
</evidence>
<feature type="coiled-coil region" evidence="5">
    <location>
        <begin position="98"/>
        <end position="134"/>
    </location>
</feature>
<dbReference type="Pfam" id="PF25088">
    <property type="entry name" value="GPKOW_C"/>
    <property type="match status" value="1"/>
</dbReference>
<dbReference type="Proteomes" id="UP001344447">
    <property type="component" value="Unassembled WGS sequence"/>
</dbReference>
<feature type="region of interest" description="Disordered" evidence="6">
    <location>
        <begin position="350"/>
        <end position="384"/>
    </location>
</feature>
<comment type="caution">
    <text evidence="8">The sequence shown here is derived from an EMBL/GenBank/DDBJ whole genome shotgun (WGS) entry which is preliminary data.</text>
</comment>
<dbReference type="InterPro" id="IPR041994">
    <property type="entry name" value="GPKOW_KOW2"/>
</dbReference>
<dbReference type="InterPro" id="IPR005824">
    <property type="entry name" value="KOW"/>
</dbReference>
<accession>A0AAN7U5S1</accession>
<evidence type="ECO:0000256" key="5">
    <source>
        <dbReference type="SAM" id="Coils"/>
    </source>
</evidence>
<sequence>MDEEKNDVNNNSTIVNIIKDNTNEVKPMSGITFSAPLKSNIAKVSTLSKRKEPEKKEPENYITKLEGTKITNLFNETSTMGNSKLKVIPLTEQLNKNYENSDKIVAEVAKEIKKEEKENEKIQNNDSLKKLKTEEKPQAFYKASKTGLQLNPNRKQEIKSIVDGNDTSSSTSSIPLIMKLKGIDKYENETDKFKHDVESRPDESNLEDYEETPVGIIGEALLRGMGWVPGKSIGSTNKGLVEPIEYIKRPGFRLGLGAKPVDGDDEIKKMGGPIEDADGKVRHIKGINEKIVSTVKKMEEGSNVTVIGGPHKGMNAKVVSMLKNDKIQIIFKSDEKVIVDRFDLQLYDRNSSNNSNNNYKSSSNSSIGSSKSSSSSSSSSSSNSDMWIRPQILVKVISKSLGDGKYYNKKATVTDILGEKLCSLHFDNGVVVENVKQNMLETAIPKVNGDLIIVRGKYKGKVGTLIERRRNRKDVEMAIVQLVGDLSVSEFDLDDICEYVGNKDVDLYH</sequence>
<proteinExistence type="inferred from homology"/>
<dbReference type="GO" id="GO:0003676">
    <property type="term" value="F:nucleic acid binding"/>
    <property type="evidence" value="ECO:0007669"/>
    <property type="project" value="InterPro"/>
</dbReference>
<name>A0AAN7U5S1_9MYCE</name>
<dbReference type="Pfam" id="PF12656">
    <property type="entry name" value="G-patch_2"/>
    <property type="match status" value="1"/>
</dbReference>
<dbReference type="PANTHER" id="PTHR15818">
    <property type="entry name" value="G PATCH AND KOW-CONTAINING"/>
    <property type="match status" value="1"/>
</dbReference>
<evidence type="ECO:0000256" key="6">
    <source>
        <dbReference type="SAM" id="MobiDB-lite"/>
    </source>
</evidence>
<dbReference type="InterPro" id="IPR000467">
    <property type="entry name" value="G_patch_dom"/>
</dbReference>
<dbReference type="GO" id="GO:0000398">
    <property type="term" value="P:mRNA splicing, via spliceosome"/>
    <property type="evidence" value="ECO:0007669"/>
    <property type="project" value="InterPro"/>
</dbReference>
<dbReference type="EMBL" id="JAVFKY010000003">
    <property type="protein sequence ID" value="KAK5579465.1"/>
    <property type="molecule type" value="Genomic_DNA"/>
</dbReference>